<gene>
    <name evidence="1" type="ORF">AO353_09795</name>
</gene>
<name>A0A0N9WB76_PSEFL</name>
<dbReference type="Proteomes" id="UP000066487">
    <property type="component" value="Chromosome"/>
</dbReference>
<reference evidence="1 2" key="2">
    <citation type="journal article" date="2018" name="Nature">
        <title>Mutant phenotypes for thousands of bacterial genes of unknown function.</title>
        <authorList>
            <person name="Price M.N."/>
            <person name="Wetmore K.M."/>
            <person name="Waters R.J."/>
            <person name="Callaghan M."/>
            <person name="Ray J."/>
            <person name="Liu H."/>
            <person name="Kuehl J.V."/>
            <person name="Melnyk R.A."/>
            <person name="Lamson J.S."/>
            <person name="Suh Y."/>
            <person name="Carlson H.K."/>
            <person name="Esquivel Z."/>
            <person name="Sadeeshkumar H."/>
            <person name="Chakraborty R."/>
            <person name="Zane G.M."/>
            <person name="Rubin B.E."/>
            <person name="Wall J.D."/>
            <person name="Visel A."/>
            <person name="Bristow J."/>
            <person name="Blow M.J."/>
            <person name="Arkin A.P."/>
            <person name="Deutschbauer A.M."/>
        </authorList>
    </citation>
    <scope>NUCLEOTIDE SEQUENCE [LARGE SCALE GENOMIC DNA]</scope>
    <source>
        <strain evidence="1 2">FW300-N2E3</strain>
    </source>
</reference>
<reference evidence="2" key="1">
    <citation type="submission" date="2015-09" db="EMBL/GenBank/DDBJ databases">
        <title>Whole genome sequence of Pseudomonas fluorescens FW300-N2E3.</title>
        <authorList>
            <person name="Ray J."/>
            <person name="Melnyk R."/>
            <person name="Deutschbauer A."/>
        </authorList>
    </citation>
    <scope>NUCLEOTIDE SEQUENCE [LARGE SCALE GENOMIC DNA]</scope>
    <source>
        <strain evidence="2">FW300-N2E3</strain>
    </source>
</reference>
<dbReference type="AlphaFoldDB" id="A0A0N9WB76"/>
<dbReference type="EMBL" id="CP012830">
    <property type="protein sequence ID" value="ALI01345.1"/>
    <property type="molecule type" value="Genomic_DNA"/>
</dbReference>
<evidence type="ECO:0000313" key="2">
    <source>
        <dbReference type="Proteomes" id="UP000066487"/>
    </source>
</evidence>
<proteinExistence type="predicted"/>
<organism evidence="1 2">
    <name type="scientific">Pseudomonas fluorescens</name>
    <dbReference type="NCBI Taxonomy" id="294"/>
    <lineage>
        <taxon>Bacteria</taxon>
        <taxon>Pseudomonadati</taxon>
        <taxon>Pseudomonadota</taxon>
        <taxon>Gammaproteobacteria</taxon>
        <taxon>Pseudomonadales</taxon>
        <taxon>Pseudomonadaceae</taxon>
        <taxon>Pseudomonas</taxon>
    </lineage>
</organism>
<sequence>MEGIQLRNKRNDCAARQTLASDKYPARLTRFYDAGSNWVGGGIEYLCLLTQSIYVVRSTGFGSLFKESGRLA</sequence>
<evidence type="ECO:0000313" key="1">
    <source>
        <dbReference type="EMBL" id="ALI01345.1"/>
    </source>
</evidence>
<protein>
    <submittedName>
        <fullName evidence="1">Uncharacterized protein</fullName>
    </submittedName>
</protein>
<accession>A0A0N9WB76</accession>